<dbReference type="PROSITE" id="PS50294">
    <property type="entry name" value="WD_REPEATS_REGION"/>
    <property type="match status" value="1"/>
</dbReference>
<keyword evidence="3" id="KW-0677">Repeat</keyword>
<evidence type="ECO:0000256" key="3">
    <source>
        <dbReference type="ARBA" id="ARBA00022737"/>
    </source>
</evidence>
<gene>
    <name evidence="6" type="ORF">NSK_004588</name>
</gene>
<feature type="compositionally biased region" description="Basic and acidic residues" evidence="5">
    <location>
        <begin position="406"/>
        <end position="415"/>
    </location>
</feature>
<dbReference type="SUPFAM" id="SSF50978">
    <property type="entry name" value="WD40 repeat-like"/>
    <property type="match status" value="1"/>
</dbReference>
<organism evidence="6 7">
    <name type="scientific">Nannochloropsis salina CCMP1776</name>
    <dbReference type="NCBI Taxonomy" id="1027361"/>
    <lineage>
        <taxon>Eukaryota</taxon>
        <taxon>Sar</taxon>
        <taxon>Stramenopiles</taxon>
        <taxon>Ochrophyta</taxon>
        <taxon>Eustigmatophyceae</taxon>
        <taxon>Eustigmatales</taxon>
        <taxon>Monodopsidaceae</taxon>
        <taxon>Microchloropsis</taxon>
        <taxon>Microchloropsis salina</taxon>
    </lineage>
</organism>
<dbReference type="Gene3D" id="2.130.10.10">
    <property type="entry name" value="YVTN repeat-like/Quinoprotein amine dehydrogenase"/>
    <property type="match status" value="2"/>
</dbReference>
<dbReference type="SMART" id="SM00320">
    <property type="entry name" value="WD40"/>
    <property type="match status" value="5"/>
</dbReference>
<dbReference type="PROSITE" id="PS00678">
    <property type="entry name" value="WD_REPEATS_1"/>
    <property type="match status" value="1"/>
</dbReference>
<dbReference type="PANTHER" id="PTHR44675">
    <property type="entry name" value="PAK1 INTERACTING PROTEIN 1"/>
    <property type="match status" value="1"/>
</dbReference>
<feature type="repeat" description="WD" evidence="4">
    <location>
        <begin position="59"/>
        <end position="104"/>
    </location>
</feature>
<dbReference type="InterPro" id="IPR051959">
    <property type="entry name" value="PAK1-Kinase_Regulator"/>
</dbReference>
<reference evidence="6 7" key="1">
    <citation type="submission" date="2019-01" db="EMBL/GenBank/DDBJ databases">
        <title>Nuclear Genome Assembly of the Microalgal Biofuel strain Nannochloropsis salina CCMP1776.</title>
        <authorList>
            <person name="Hovde B."/>
        </authorList>
    </citation>
    <scope>NUCLEOTIDE SEQUENCE [LARGE SCALE GENOMIC DNA]</scope>
    <source>
        <strain evidence="6 7">CCMP1776</strain>
    </source>
</reference>
<dbReference type="InterPro" id="IPR019775">
    <property type="entry name" value="WD40_repeat_CS"/>
</dbReference>
<dbReference type="EMBL" id="SDOX01000020">
    <property type="protein sequence ID" value="TFJ84115.1"/>
    <property type="molecule type" value="Genomic_DNA"/>
</dbReference>
<evidence type="ECO:0000313" key="7">
    <source>
        <dbReference type="Proteomes" id="UP000355283"/>
    </source>
</evidence>
<dbReference type="InterPro" id="IPR020472">
    <property type="entry name" value="WD40_PAC1"/>
</dbReference>
<dbReference type="InterPro" id="IPR015943">
    <property type="entry name" value="WD40/YVTN_repeat-like_dom_sf"/>
</dbReference>
<name>A0A4D9D3U4_9STRA</name>
<dbReference type="InterPro" id="IPR001680">
    <property type="entry name" value="WD40_rpt"/>
</dbReference>
<dbReference type="OrthoDB" id="308449at2759"/>
<accession>A0A4D9D3U4</accession>
<evidence type="ECO:0000313" key="6">
    <source>
        <dbReference type="EMBL" id="TFJ84115.1"/>
    </source>
</evidence>
<evidence type="ECO:0000256" key="2">
    <source>
        <dbReference type="ARBA" id="ARBA00022574"/>
    </source>
</evidence>
<protein>
    <submittedName>
        <fullName evidence="6">Uncharacterized protein</fullName>
    </submittedName>
</protein>
<feature type="compositionally biased region" description="Polar residues" evidence="5">
    <location>
        <begin position="426"/>
        <end position="435"/>
    </location>
</feature>
<feature type="region of interest" description="Disordered" evidence="5">
    <location>
        <begin position="373"/>
        <end position="452"/>
    </location>
</feature>
<feature type="repeat" description="WD" evidence="4">
    <location>
        <begin position="105"/>
        <end position="137"/>
    </location>
</feature>
<feature type="repeat" description="WD" evidence="4">
    <location>
        <begin position="146"/>
        <end position="187"/>
    </location>
</feature>
<dbReference type="Proteomes" id="UP000355283">
    <property type="component" value="Unassembled WGS sequence"/>
</dbReference>
<proteinExistence type="predicted"/>
<dbReference type="InterPro" id="IPR036322">
    <property type="entry name" value="WD40_repeat_dom_sf"/>
</dbReference>
<dbReference type="PANTHER" id="PTHR44675:SF1">
    <property type="entry name" value="P21-ACTIVATED PROTEIN KINASE-INTERACTING PROTEIN 1"/>
    <property type="match status" value="1"/>
</dbReference>
<keyword evidence="2 4" id="KW-0853">WD repeat</keyword>
<evidence type="ECO:0000256" key="5">
    <source>
        <dbReference type="SAM" id="MobiDB-lite"/>
    </source>
</evidence>
<sequence length="452" mass="47608">MPVPPLFPAAAAIGSSLLPVSSTSRSICVAGTYDGGIAGWELQREGQNQTTGLKMIFAYTPHQGSVRSLAIPQGGVKAGSLLVSGGVDEHIRMYDLRKRAEVGELLHHKGTITALGFVGSSHLLSGSEDGAVCIWRVYDWSLLHILGGHKGAITAVAIHPSGKLALSSGRDRSLRLWDLVRGRCAYITKLEAVVETVKWSGDGSVYALQVGDRRLEVRRASDNKPTAIVTHPARVTAIAFLPAAAAGPCADEAKSLEISAAIEQQAPMHHVVTACDDGMLRVVDGDTGSVLSCTETGPHCGRIKEAVVWGNRALPFSQQSRELVTASSDGKILVWRVGPAGTQVEVGPGAALGAGVRITCLTVYAAGEAVDEGRASSGTSLGKNKKKRKRVRGEETKEANMGPDRATPRKGDTARKSKGKRHRSANRGSGMQSNGAPRRGKSRAQASSRANV</sequence>
<dbReference type="PROSITE" id="PS50082">
    <property type="entry name" value="WD_REPEATS_2"/>
    <property type="match status" value="3"/>
</dbReference>
<dbReference type="PRINTS" id="PR00320">
    <property type="entry name" value="GPROTEINBRPT"/>
</dbReference>
<evidence type="ECO:0000256" key="1">
    <source>
        <dbReference type="ARBA" id="ARBA00022517"/>
    </source>
</evidence>
<keyword evidence="1" id="KW-0690">Ribosome biogenesis</keyword>
<dbReference type="GO" id="GO:0042254">
    <property type="term" value="P:ribosome biogenesis"/>
    <property type="evidence" value="ECO:0007669"/>
    <property type="project" value="UniProtKB-KW"/>
</dbReference>
<dbReference type="AlphaFoldDB" id="A0A4D9D3U4"/>
<keyword evidence="7" id="KW-1185">Reference proteome</keyword>
<evidence type="ECO:0000256" key="4">
    <source>
        <dbReference type="PROSITE-ProRule" id="PRU00221"/>
    </source>
</evidence>
<feature type="compositionally biased region" description="Basic residues" evidence="5">
    <location>
        <begin position="416"/>
        <end position="425"/>
    </location>
</feature>
<dbReference type="Pfam" id="PF00400">
    <property type="entry name" value="WD40"/>
    <property type="match status" value="3"/>
</dbReference>
<comment type="caution">
    <text evidence="6">The sequence shown here is derived from an EMBL/GenBank/DDBJ whole genome shotgun (WGS) entry which is preliminary data.</text>
</comment>